<dbReference type="RefSeq" id="WP_201879314.1">
    <property type="nucleotide sequence ID" value="NZ_JAERRF010000021.1"/>
</dbReference>
<sequence>MSDRTDVRREDARITNPSAVSSAKLRAALSGIPQQPTTEKADRSGKVTVSVRGQAVIVDCPAWCVLPHSENYMFLEDVSHQGEEIALAAPEFNGVFDVMVTSLRQWPFCNDEDRGAPYLGFDATGEGDVANLQGPAALAFIDQATTHLAKMRAQVQQLIEAQQS</sequence>
<protein>
    <submittedName>
        <fullName evidence="1">Uncharacterized protein</fullName>
    </submittedName>
</protein>
<dbReference type="EMBL" id="JAERRF010000021">
    <property type="protein sequence ID" value="MBL1100620.1"/>
    <property type="molecule type" value="Genomic_DNA"/>
</dbReference>
<dbReference type="InterPro" id="IPR054202">
    <property type="entry name" value="DUF6907"/>
</dbReference>
<proteinExistence type="predicted"/>
<evidence type="ECO:0000313" key="1">
    <source>
        <dbReference type="EMBL" id="MBL1100620.1"/>
    </source>
</evidence>
<accession>A0ABS1NKZ3</accession>
<reference evidence="1 2" key="1">
    <citation type="submission" date="2021-01" db="EMBL/GenBank/DDBJ databases">
        <title>WGS of actinomycetes isolated from Thailand.</title>
        <authorList>
            <person name="Thawai C."/>
        </authorList>
    </citation>
    <scope>NUCLEOTIDE SEQUENCE [LARGE SCALE GENOMIC DNA]</scope>
    <source>
        <strain evidence="1 2">CA1R205</strain>
    </source>
</reference>
<gene>
    <name evidence="1" type="ORF">JK363_28970</name>
</gene>
<evidence type="ECO:0000313" key="2">
    <source>
        <dbReference type="Proteomes" id="UP000634229"/>
    </source>
</evidence>
<keyword evidence="2" id="KW-1185">Reference proteome</keyword>
<comment type="caution">
    <text evidence="1">The sequence shown here is derived from an EMBL/GenBank/DDBJ whole genome shotgun (WGS) entry which is preliminary data.</text>
</comment>
<organism evidence="1 2">
    <name type="scientific">Streptomyces coffeae</name>
    <dbReference type="NCBI Taxonomy" id="621382"/>
    <lineage>
        <taxon>Bacteria</taxon>
        <taxon>Bacillati</taxon>
        <taxon>Actinomycetota</taxon>
        <taxon>Actinomycetes</taxon>
        <taxon>Kitasatosporales</taxon>
        <taxon>Streptomycetaceae</taxon>
        <taxon>Streptomyces</taxon>
    </lineage>
</organism>
<name>A0ABS1NKZ3_9ACTN</name>
<dbReference type="Proteomes" id="UP000634229">
    <property type="component" value="Unassembled WGS sequence"/>
</dbReference>
<dbReference type="Pfam" id="PF21848">
    <property type="entry name" value="DUF6907"/>
    <property type="match status" value="1"/>
</dbReference>